<dbReference type="GO" id="GO:0008360">
    <property type="term" value="P:regulation of cell shape"/>
    <property type="evidence" value="ECO:0007669"/>
    <property type="project" value="UniProtKB-UniRule"/>
</dbReference>
<evidence type="ECO:0000259" key="9">
    <source>
        <dbReference type="PROSITE" id="PS52029"/>
    </source>
</evidence>
<evidence type="ECO:0000256" key="3">
    <source>
        <dbReference type="ARBA" id="ARBA00022679"/>
    </source>
</evidence>
<dbReference type="InterPro" id="IPR036366">
    <property type="entry name" value="PGBDSf"/>
</dbReference>
<dbReference type="GO" id="GO:0004180">
    <property type="term" value="F:carboxypeptidase activity"/>
    <property type="evidence" value="ECO:0007669"/>
    <property type="project" value="UniProtKB-ARBA"/>
</dbReference>
<dbReference type="InterPro" id="IPR036365">
    <property type="entry name" value="PGBD-like_sf"/>
</dbReference>
<comment type="pathway">
    <text evidence="1 7">Cell wall biogenesis; peptidoglycan biosynthesis.</text>
</comment>
<accession>A0A6M8EZE1</accession>
<evidence type="ECO:0000256" key="2">
    <source>
        <dbReference type="ARBA" id="ARBA00005992"/>
    </source>
</evidence>
<dbReference type="Pfam" id="PF01471">
    <property type="entry name" value="PG_binding_1"/>
    <property type="match status" value="1"/>
</dbReference>
<feature type="signal peptide" evidence="8">
    <location>
        <begin position="1"/>
        <end position="20"/>
    </location>
</feature>
<evidence type="ECO:0000256" key="5">
    <source>
        <dbReference type="ARBA" id="ARBA00022984"/>
    </source>
</evidence>
<dbReference type="InterPro" id="IPR045380">
    <property type="entry name" value="LD_TPept_scaffold_dom"/>
</dbReference>
<dbReference type="Gene3D" id="1.10.101.10">
    <property type="entry name" value="PGBD-like superfamily/PGBD"/>
    <property type="match status" value="1"/>
</dbReference>
<evidence type="ECO:0000256" key="6">
    <source>
        <dbReference type="ARBA" id="ARBA00023316"/>
    </source>
</evidence>
<dbReference type="AlphaFoldDB" id="A0A6M8EZE1"/>
<sequence length="605" mass="70135">MSKLKSVVVSFALFNSYLFANIINNELENKEKSFIEKDLSSANKSFLEKNYLPFIIDKKTLKDYYKHNNYQTYWIDKNGIKDISISLLDKIKNDPVLGPKSLQTFKLNEVLEKLKGFDITKVENHNDLLTIDFMITELYDKYFTYLLKGSINWKAFEEKLKMIDKETEIKAYWDRVYFSKDSKILLSKAIKNNDLSFAFKEIDFNFPNADKLILAINDLQTISENGGYTKIPEIKSLRLGDNSELVKFLRKRLLQSNDLLKTCENNIQSNINAENVITNNINVQNQTNVTNENINKETIEKPIAISCEDNFDEDLKTAVISFQKKHGLYADGIVGAQTQRFLNMSADEKIEKIRLNLERMRWLPIDLGEKYLIVNIPEFKLRMIENNDVKLNMAVVVGERKHPTPIFSDKMSYVVINPKWNIPQSITKKEIIPKLIKDPNYLASKGIDIYDSWHPESEKMDAKEIIDAFILEDVDSIPNFRLTQSPSSDNPLGRMKFMFPNKHAVYLHDTPAKSLFSNARRAYSHGCIRLSKPEELMAKIASEDNNLNMEKVNAILKDSNEKSIGLTKKIPIHLVYLTSWVDEDGVLQFREDIYNYDNIQKDLLY</sequence>
<dbReference type="InterPro" id="IPR052905">
    <property type="entry name" value="LD-transpeptidase_YkuD-like"/>
</dbReference>
<keyword evidence="11" id="KW-1185">Reference proteome</keyword>
<comment type="similarity">
    <text evidence="2">Belongs to the YkuD family.</text>
</comment>
<name>A0A6M8EZE1_9BACT</name>
<dbReference type="GO" id="GO:0009252">
    <property type="term" value="P:peptidoglycan biosynthetic process"/>
    <property type="evidence" value="ECO:0007669"/>
    <property type="project" value="UniProtKB-UniPathway"/>
</dbReference>
<feature type="active site" description="Nucleophile" evidence="7">
    <location>
        <position position="527"/>
    </location>
</feature>
<gene>
    <name evidence="10" type="ORF">AACT_1297</name>
</gene>
<dbReference type="PANTHER" id="PTHR41533:SF2">
    <property type="entry name" value="BLR7131 PROTEIN"/>
    <property type="match status" value="1"/>
</dbReference>
<feature type="chain" id="PRO_5027021032" evidence="8">
    <location>
        <begin position="21"/>
        <end position="605"/>
    </location>
</feature>
<evidence type="ECO:0000256" key="8">
    <source>
        <dbReference type="SAM" id="SignalP"/>
    </source>
</evidence>
<dbReference type="Proteomes" id="UP000503483">
    <property type="component" value="Chromosome"/>
</dbReference>
<reference evidence="10 11" key="1">
    <citation type="submission" date="2019-08" db="EMBL/GenBank/DDBJ databases">
        <title>Complete genome sequence of Arcobacter acticola.</title>
        <authorList>
            <person name="Miller W."/>
        </authorList>
    </citation>
    <scope>NUCLEOTIDE SEQUENCE [LARGE SCALE GENOMIC DNA]</scope>
    <source>
        <strain evidence="10 11">KCTC 52212</strain>
    </source>
</reference>
<dbReference type="GO" id="GO:0071555">
    <property type="term" value="P:cell wall organization"/>
    <property type="evidence" value="ECO:0007669"/>
    <property type="project" value="UniProtKB-UniRule"/>
</dbReference>
<dbReference type="InterPro" id="IPR002477">
    <property type="entry name" value="Peptidoglycan-bd-like"/>
</dbReference>
<keyword evidence="6 7" id="KW-0961">Cell wall biogenesis/degradation</keyword>
<keyword evidence="5 7" id="KW-0573">Peptidoglycan synthesis</keyword>
<keyword evidence="8" id="KW-0732">Signal</keyword>
<dbReference type="Gene3D" id="2.40.440.10">
    <property type="entry name" value="L,D-transpeptidase catalytic domain-like"/>
    <property type="match status" value="1"/>
</dbReference>
<feature type="active site" description="Proton donor/acceptor" evidence="7">
    <location>
        <position position="508"/>
    </location>
</feature>
<dbReference type="GO" id="GO:0016740">
    <property type="term" value="F:transferase activity"/>
    <property type="evidence" value="ECO:0007669"/>
    <property type="project" value="UniProtKB-KW"/>
</dbReference>
<dbReference type="EMBL" id="CP042652">
    <property type="protein sequence ID" value="QKE28474.1"/>
    <property type="molecule type" value="Genomic_DNA"/>
</dbReference>
<dbReference type="SUPFAM" id="SSF47090">
    <property type="entry name" value="PGBD-like"/>
    <property type="match status" value="1"/>
</dbReference>
<dbReference type="InterPro" id="IPR005490">
    <property type="entry name" value="LD_TPept_cat_dom"/>
</dbReference>
<evidence type="ECO:0000313" key="10">
    <source>
        <dbReference type="EMBL" id="QKE28474.1"/>
    </source>
</evidence>
<evidence type="ECO:0000256" key="1">
    <source>
        <dbReference type="ARBA" id="ARBA00004752"/>
    </source>
</evidence>
<proteinExistence type="inferred from homology"/>
<dbReference type="SUPFAM" id="SSF141523">
    <property type="entry name" value="L,D-transpeptidase catalytic domain-like"/>
    <property type="match status" value="1"/>
</dbReference>
<dbReference type="PROSITE" id="PS52029">
    <property type="entry name" value="LD_TPASE"/>
    <property type="match status" value="1"/>
</dbReference>
<dbReference type="InterPro" id="IPR038063">
    <property type="entry name" value="Transpep_catalytic_dom"/>
</dbReference>
<dbReference type="RefSeq" id="WP_172126048.1">
    <property type="nucleotide sequence ID" value="NZ_CP042652.1"/>
</dbReference>
<protein>
    <submittedName>
        <fullName evidence="10">Murein L,D-transpeptidase, YcbB/YkuD family</fullName>
    </submittedName>
</protein>
<organism evidence="10 11">
    <name type="scientific">Arcobacter acticola</name>
    <dbReference type="NCBI Taxonomy" id="1849015"/>
    <lineage>
        <taxon>Bacteria</taxon>
        <taxon>Pseudomonadati</taxon>
        <taxon>Campylobacterota</taxon>
        <taxon>Epsilonproteobacteria</taxon>
        <taxon>Campylobacterales</taxon>
        <taxon>Arcobacteraceae</taxon>
        <taxon>Arcobacter</taxon>
    </lineage>
</organism>
<keyword evidence="4 7" id="KW-0133">Cell shape</keyword>
<dbReference type="UniPathway" id="UPA00219"/>
<evidence type="ECO:0000256" key="7">
    <source>
        <dbReference type="PROSITE-ProRule" id="PRU01373"/>
    </source>
</evidence>
<feature type="domain" description="L,D-TPase catalytic" evidence="9">
    <location>
        <begin position="370"/>
        <end position="550"/>
    </location>
</feature>
<evidence type="ECO:0000256" key="4">
    <source>
        <dbReference type="ARBA" id="ARBA00022960"/>
    </source>
</evidence>
<dbReference type="KEGG" id="paco:AACT_1297"/>
<dbReference type="PANTHER" id="PTHR41533">
    <property type="entry name" value="L,D-TRANSPEPTIDASE HI_1667-RELATED"/>
    <property type="match status" value="1"/>
</dbReference>
<evidence type="ECO:0000313" key="11">
    <source>
        <dbReference type="Proteomes" id="UP000503483"/>
    </source>
</evidence>
<dbReference type="Pfam" id="PF20142">
    <property type="entry name" value="Scaffold"/>
    <property type="match status" value="1"/>
</dbReference>
<keyword evidence="3" id="KW-0808">Transferase</keyword>
<dbReference type="CDD" id="cd16913">
    <property type="entry name" value="YkuD_like"/>
    <property type="match status" value="1"/>
</dbReference>
<dbReference type="Pfam" id="PF03734">
    <property type="entry name" value="YkuD"/>
    <property type="match status" value="1"/>
</dbReference>